<reference evidence="5" key="1">
    <citation type="submission" date="2021-06" db="EMBL/GenBank/DDBJ databases">
        <authorList>
            <person name="Kallberg Y."/>
            <person name="Tangrot J."/>
            <person name="Rosling A."/>
        </authorList>
    </citation>
    <scope>NUCLEOTIDE SEQUENCE</scope>
    <source>
        <strain evidence="5">FL966</strain>
    </source>
</reference>
<dbReference type="Proteomes" id="UP000789759">
    <property type="component" value="Unassembled WGS sequence"/>
</dbReference>
<dbReference type="AlphaFoldDB" id="A0A9N9EEY2"/>
<evidence type="ECO:0000256" key="2">
    <source>
        <dbReference type="ARBA" id="ARBA00022898"/>
    </source>
</evidence>
<dbReference type="GO" id="GO:0019346">
    <property type="term" value="P:transsulfuration"/>
    <property type="evidence" value="ECO:0007669"/>
    <property type="project" value="InterPro"/>
</dbReference>
<evidence type="ECO:0000313" key="5">
    <source>
        <dbReference type="EMBL" id="CAG8672038.1"/>
    </source>
</evidence>
<feature type="region of interest" description="Disordered" evidence="4">
    <location>
        <begin position="48"/>
        <end position="70"/>
    </location>
</feature>
<comment type="caution">
    <text evidence="5">The sequence shown here is derived from an EMBL/GenBank/DDBJ whole genome shotgun (WGS) entry which is preliminary data.</text>
</comment>
<organism evidence="5 6">
    <name type="scientific">Cetraspora pellucida</name>
    <dbReference type="NCBI Taxonomy" id="1433469"/>
    <lineage>
        <taxon>Eukaryota</taxon>
        <taxon>Fungi</taxon>
        <taxon>Fungi incertae sedis</taxon>
        <taxon>Mucoromycota</taxon>
        <taxon>Glomeromycotina</taxon>
        <taxon>Glomeromycetes</taxon>
        <taxon>Diversisporales</taxon>
        <taxon>Gigasporaceae</taxon>
        <taxon>Cetraspora</taxon>
    </lineage>
</organism>
<dbReference type="InterPro" id="IPR015424">
    <property type="entry name" value="PyrdxlP-dep_Trfase"/>
</dbReference>
<comment type="cofactor">
    <cofactor evidence="1 3">
        <name>pyridoxal 5'-phosphate</name>
        <dbReference type="ChEBI" id="CHEBI:597326"/>
    </cofactor>
</comment>
<dbReference type="Pfam" id="PF01053">
    <property type="entry name" value="Cys_Met_Meta_PP"/>
    <property type="match status" value="1"/>
</dbReference>
<dbReference type="OrthoDB" id="2318959at2759"/>
<comment type="similarity">
    <text evidence="3">Belongs to the trans-sulfuration enzymes family.</text>
</comment>
<sequence>MTPNLVNKDAILNGSFTNGYHELNGIHDDAEIFNGSFANGYNELDDSIHNDGEIPNESFINGHRESNGIQSNGQIFHESLTNGHNELNGIHGESFLAELGFGTRAIHIGQDPDPYTGAVIPPISLSTTFKQSSIGAHKGYEYSRSIAALKKAKYGIMFSSGSVTTATIVTTVGTG</sequence>
<evidence type="ECO:0000256" key="1">
    <source>
        <dbReference type="ARBA" id="ARBA00001933"/>
    </source>
</evidence>
<accession>A0A9N9EEY2</accession>
<evidence type="ECO:0000313" key="6">
    <source>
        <dbReference type="Proteomes" id="UP000789759"/>
    </source>
</evidence>
<dbReference type="GO" id="GO:0030170">
    <property type="term" value="F:pyridoxal phosphate binding"/>
    <property type="evidence" value="ECO:0007669"/>
    <property type="project" value="InterPro"/>
</dbReference>
<gene>
    <name evidence="5" type="ORF">CPELLU_LOCUS10325</name>
</gene>
<keyword evidence="2 3" id="KW-0663">Pyridoxal phosphate</keyword>
<dbReference type="SUPFAM" id="SSF53383">
    <property type="entry name" value="PLP-dependent transferases"/>
    <property type="match status" value="1"/>
</dbReference>
<protein>
    <submittedName>
        <fullName evidence="5">3981_t:CDS:1</fullName>
    </submittedName>
</protein>
<name>A0A9N9EEY2_9GLOM</name>
<dbReference type="InterPro" id="IPR015421">
    <property type="entry name" value="PyrdxlP-dep_Trfase_major"/>
</dbReference>
<evidence type="ECO:0000256" key="3">
    <source>
        <dbReference type="RuleBase" id="RU362118"/>
    </source>
</evidence>
<dbReference type="EMBL" id="CAJVQA010008464">
    <property type="protein sequence ID" value="CAG8672038.1"/>
    <property type="molecule type" value="Genomic_DNA"/>
</dbReference>
<feature type="non-terminal residue" evidence="5">
    <location>
        <position position="175"/>
    </location>
</feature>
<dbReference type="InterPro" id="IPR000277">
    <property type="entry name" value="Cys/Met-Metab_PyrdxlP-dep_enz"/>
</dbReference>
<evidence type="ECO:0000256" key="4">
    <source>
        <dbReference type="SAM" id="MobiDB-lite"/>
    </source>
</evidence>
<proteinExistence type="inferred from homology"/>
<dbReference type="Gene3D" id="3.40.640.10">
    <property type="entry name" value="Type I PLP-dependent aspartate aminotransferase-like (Major domain)"/>
    <property type="match status" value="1"/>
</dbReference>
<keyword evidence="6" id="KW-1185">Reference proteome</keyword>